<reference evidence="2" key="1">
    <citation type="submission" date="2018-05" db="EMBL/GenBank/DDBJ databases">
        <authorList>
            <person name="Lanie J.A."/>
            <person name="Ng W.-L."/>
            <person name="Kazmierczak K.M."/>
            <person name="Andrzejewski T.M."/>
            <person name="Davidsen T.M."/>
            <person name="Wayne K.J."/>
            <person name="Tettelin H."/>
            <person name="Glass J.I."/>
            <person name="Rusch D."/>
            <person name="Podicherti R."/>
            <person name="Tsui H.-C.T."/>
            <person name="Winkler M.E."/>
        </authorList>
    </citation>
    <scope>NUCLEOTIDE SEQUENCE</scope>
</reference>
<dbReference type="SUPFAM" id="SSF51905">
    <property type="entry name" value="FAD/NAD(P)-binding domain"/>
    <property type="match status" value="1"/>
</dbReference>
<dbReference type="InterPro" id="IPR036188">
    <property type="entry name" value="FAD/NAD-bd_sf"/>
</dbReference>
<dbReference type="InterPro" id="IPR006076">
    <property type="entry name" value="FAD-dep_OxRdtase"/>
</dbReference>
<proteinExistence type="predicted"/>
<dbReference type="Gene3D" id="3.50.50.60">
    <property type="entry name" value="FAD/NAD(P)-binding domain"/>
    <property type="match status" value="1"/>
</dbReference>
<evidence type="ECO:0000259" key="1">
    <source>
        <dbReference type="Pfam" id="PF01266"/>
    </source>
</evidence>
<accession>A0A383C6V3</accession>
<dbReference type="EMBL" id="UINC01206341">
    <property type="protein sequence ID" value="SVE27924.1"/>
    <property type="molecule type" value="Genomic_DNA"/>
</dbReference>
<dbReference type="Gene3D" id="3.30.9.10">
    <property type="entry name" value="D-Amino Acid Oxidase, subunit A, domain 2"/>
    <property type="match status" value="1"/>
</dbReference>
<protein>
    <recommendedName>
        <fullName evidence="1">FAD dependent oxidoreductase domain-containing protein</fullName>
    </recommendedName>
</protein>
<name>A0A383C6V3_9ZZZZ</name>
<organism evidence="2">
    <name type="scientific">marine metagenome</name>
    <dbReference type="NCBI Taxonomy" id="408172"/>
    <lineage>
        <taxon>unclassified sequences</taxon>
        <taxon>metagenomes</taxon>
        <taxon>ecological metagenomes</taxon>
    </lineage>
</organism>
<feature type="non-terminal residue" evidence="2">
    <location>
        <position position="242"/>
    </location>
</feature>
<dbReference type="AlphaFoldDB" id="A0A383C6V3"/>
<evidence type="ECO:0000313" key="2">
    <source>
        <dbReference type="EMBL" id="SVE27924.1"/>
    </source>
</evidence>
<sequence>DKMRNTAVEISCLGAGPLRIHEDGSKTSDYAPSPPWGFENQDSGADLLLDKQIIAKHYPYISHKVAAALHVRRGGWFSAHQLGMYMLEQILDHGVRILKSKVTDIALKSGRVDSVYHQSTDQTYNVDTNVLVIAAGPFVNKITSMINVKVPVLNELHTKMAFQDYLGVVARDAPLMIWDDPVQLSWLPDERAELESDESTRWLLEEFPGGMHFRPDGGVDSPILLMQLSYGLDVVEPVWPPQ</sequence>
<feature type="non-terminal residue" evidence="2">
    <location>
        <position position="1"/>
    </location>
</feature>
<gene>
    <name evidence="2" type="ORF">METZ01_LOCUS480778</name>
</gene>
<feature type="domain" description="FAD dependent oxidoreductase" evidence="1">
    <location>
        <begin position="44"/>
        <end position="152"/>
    </location>
</feature>
<dbReference type="Pfam" id="PF01266">
    <property type="entry name" value="DAO"/>
    <property type="match status" value="1"/>
</dbReference>